<feature type="chain" id="PRO_5027743262" evidence="1">
    <location>
        <begin position="21"/>
        <end position="169"/>
    </location>
</feature>
<evidence type="ECO:0000256" key="1">
    <source>
        <dbReference type="SAM" id="SignalP"/>
    </source>
</evidence>
<comment type="caution">
    <text evidence="2">The sequence shown here is derived from an EMBL/GenBank/DDBJ whole genome shotgun (WGS) entry which is preliminary data.</text>
</comment>
<evidence type="ECO:0000313" key="2">
    <source>
        <dbReference type="EMBL" id="GFO62886.1"/>
    </source>
</evidence>
<dbReference type="EMBL" id="BLXY01000001">
    <property type="protein sequence ID" value="GFO62886.1"/>
    <property type="molecule type" value="Genomic_DNA"/>
</dbReference>
<protein>
    <submittedName>
        <fullName evidence="2">NosL family protein</fullName>
    </submittedName>
</protein>
<dbReference type="Gene3D" id="3.30.70.2050">
    <property type="match status" value="1"/>
</dbReference>
<reference evidence="3" key="1">
    <citation type="submission" date="2020-06" db="EMBL/GenBank/DDBJ databases">
        <title>Draft genomic sequecing of Geomonas sp. Red736.</title>
        <authorList>
            <person name="Itoh H."/>
            <person name="Xu Z.X."/>
            <person name="Ushijima N."/>
            <person name="Masuda Y."/>
            <person name="Shiratori Y."/>
            <person name="Senoo K."/>
        </authorList>
    </citation>
    <scope>NUCLEOTIDE SEQUENCE [LARGE SCALE GENOMIC DNA]</scope>
    <source>
        <strain evidence="3">Red736</strain>
    </source>
</reference>
<dbReference type="RefSeq" id="WP_183345341.1">
    <property type="nucleotide sequence ID" value="NZ_BLXY01000001.1"/>
</dbReference>
<accession>A0A6V8MRX8</accession>
<dbReference type="AlphaFoldDB" id="A0A6V8MRX8"/>
<dbReference type="Proteomes" id="UP000568888">
    <property type="component" value="Unassembled WGS sequence"/>
</dbReference>
<proteinExistence type="predicted"/>
<sequence>MKTLCFVLILVLNFIAAAFAAGGDIERHPSCTYCGMDRGKFAHSRVLIEYDDGTSFGACSLHCAALDLANKIDKAPKTITVGDYQTKALIDAEKAVWVLGGKKAGVMTGNAKWAFAGKGAAEGFTKENGGAMATFDEAMKAAYEDMYRDTKQIRERRKMRRSQMPKGGQ</sequence>
<dbReference type="PANTHER" id="PTHR41247">
    <property type="entry name" value="HTH-TYPE TRANSCRIPTIONAL REPRESSOR YCNK"/>
    <property type="match status" value="1"/>
</dbReference>
<dbReference type="InterPro" id="IPR008719">
    <property type="entry name" value="N2O_reductase_NosL"/>
</dbReference>
<dbReference type="SUPFAM" id="SSF160387">
    <property type="entry name" value="NosL/MerB-like"/>
    <property type="match status" value="1"/>
</dbReference>
<name>A0A6V8MRX8_9BACT</name>
<gene>
    <name evidence="2" type="ORF">GMPD_08050</name>
</gene>
<evidence type="ECO:0000313" key="3">
    <source>
        <dbReference type="Proteomes" id="UP000568888"/>
    </source>
</evidence>
<dbReference type="PANTHER" id="PTHR41247:SF1">
    <property type="entry name" value="HTH-TYPE TRANSCRIPTIONAL REPRESSOR YCNK"/>
    <property type="match status" value="1"/>
</dbReference>
<dbReference type="Pfam" id="PF05573">
    <property type="entry name" value="NosL"/>
    <property type="match status" value="1"/>
</dbReference>
<keyword evidence="1" id="KW-0732">Signal</keyword>
<feature type="signal peptide" evidence="1">
    <location>
        <begin position="1"/>
        <end position="20"/>
    </location>
</feature>
<organism evidence="2 3">
    <name type="scientific">Geomonas paludis</name>
    <dbReference type="NCBI Taxonomy" id="2740185"/>
    <lineage>
        <taxon>Bacteria</taxon>
        <taxon>Pseudomonadati</taxon>
        <taxon>Thermodesulfobacteriota</taxon>
        <taxon>Desulfuromonadia</taxon>
        <taxon>Geobacterales</taxon>
        <taxon>Geobacteraceae</taxon>
        <taxon>Geomonas</taxon>
    </lineage>
</organism>